<dbReference type="InterPro" id="IPR025248">
    <property type="entry name" value="DUF4007"/>
</dbReference>
<accession>A0A4P9ULG1</accession>
<dbReference type="EMBL" id="CP035467">
    <property type="protein sequence ID" value="QCW82099.1"/>
    <property type="molecule type" value="Genomic_DNA"/>
</dbReference>
<evidence type="ECO:0000259" key="1">
    <source>
        <dbReference type="Pfam" id="PF13182"/>
    </source>
</evidence>
<organism evidence="2 3">
    <name type="scientific">Methylotuvimicrobium buryatense</name>
    <name type="common">Methylomicrobium buryatense</name>
    <dbReference type="NCBI Taxonomy" id="95641"/>
    <lineage>
        <taxon>Bacteria</taxon>
        <taxon>Pseudomonadati</taxon>
        <taxon>Pseudomonadota</taxon>
        <taxon>Gammaproteobacteria</taxon>
        <taxon>Methylococcales</taxon>
        <taxon>Methylococcaceae</taxon>
        <taxon>Methylotuvimicrobium</taxon>
    </lineage>
</organism>
<evidence type="ECO:0000313" key="3">
    <source>
        <dbReference type="Proteomes" id="UP000305881"/>
    </source>
</evidence>
<sequence length="311" mass="35819">MDCLIKSLTPNKAAFGRHETFALRYGWLTKGFQAFQHNNEIFSSDEATVQLGVGKNMVNAIRYWLRATQMLEVSQDGLHATEIGNALFSEQGWDPYLEDEATLWLIHWMLASNAELATAWFWFFNCFHKSEFTVDEAANSLVDFVNQELTGKHSERTVKNEINLILRMYSQTKATAKVDLEDILDVPLASLQLISAGTSPQHYLTRLKRRNHLPLAVFGYAVNEIFNHRKISTLPIAELMYGEKQGVAIGSIFRLTESELLAKLERLIERYPRVYQINETAGINQLFRDDENVESLSFLRHHYENREWVNA</sequence>
<reference evidence="3" key="1">
    <citation type="journal article" date="2019" name="J. Bacteriol.">
        <title>A Mutagenic Screen Identifies a TonB-Dependent Receptor Required for the Lanthanide Metal Switch in the Type I Methanotroph 'Methylotuvimicrobium buryatense' 5GB1C.</title>
        <authorList>
            <person name="Groom J.D."/>
            <person name="Ford S.M."/>
            <person name="Pesesky M.W."/>
            <person name="Lidstrom M.E."/>
        </authorList>
    </citation>
    <scope>NUCLEOTIDE SEQUENCE [LARGE SCALE GENOMIC DNA]</scope>
    <source>
        <strain evidence="3">5GB1C</strain>
    </source>
</reference>
<keyword evidence="3" id="KW-1185">Reference proteome</keyword>
<dbReference type="AlphaFoldDB" id="A0A4P9ULG1"/>
<dbReference type="KEGG" id="mbur:EQU24_07445"/>
<proteinExistence type="predicted"/>
<feature type="domain" description="DUF4007" evidence="1">
    <location>
        <begin position="15"/>
        <end position="303"/>
    </location>
</feature>
<dbReference type="Proteomes" id="UP000305881">
    <property type="component" value="Chromosome"/>
</dbReference>
<dbReference type="Pfam" id="PF13182">
    <property type="entry name" value="DUF4007"/>
    <property type="match status" value="1"/>
</dbReference>
<protein>
    <submittedName>
        <fullName evidence="2">DUF4007 family protein</fullName>
    </submittedName>
</protein>
<gene>
    <name evidence="2" type="ORF">EQU24_07445</name>
</gene>
<name>A0A4P9ULG1_METBY</name>
<dbReference type="STRING" id="675511.GCA_000341735_01536"/>
<dbReference type="RefSeq" id="WP_017840097.1">
    <property type="nucleotide sequence ID" value="NZ_CP035467.1"/>
</dbReference>
<evidence type="ECO:0000313" key="2">
    <source>
        <dbReference type="EMBL" id="QCW82099.1"/>
    </source>
</evidence>
<dbReference type="OrthoDB" id="747541at2"/>